<dbReference type="SMART" id="SM00315">
    <property type="entry name" value="RGS"/>
    <property type="match status" value="1"/>
</dbReference>
<evidence type="ECO:0000256" key="1">
    <source>
        <dbReference type="ARBA" id="ARBA00010883"/>
    </source>
</evidence>
<keyword evidence="3" id="KW-0812">Transmembrane</keyword>
<evidence type="ECO:0000256" key="2">
    <source>
        <dbReference type="SAM" id="MobiDB-lite"/>
    </source>
</evidence>
<dbReference type="Gene3D" id="1.10.167.10">
    <property type="entry name" value="Regulator of G-protein Signalling 4, domain 2"/>
    <property type="match status" value="1"/>
</dbReference>
<dbReference type="InterPro" id="IPR001683">
    <property type="entry name" value="PX_dom"/>
</dbReference>
<dbReference type="GO" id="GO:0097352">
    <property type="term" value="P:autophagosome maturation"/>
    <property type="evidence" value="ECO:0007669"/>
    <property type="project" value="TreeGrafter"/>
</dbReference>
<dbReference type="SUPFAM" id="SSF48097">
    <property type="entry name" value="Regulator of G-protein signaling, RGS"/>
    <property type="match status" value="1"/>
</dbReference>
<dbReference type="PROSITE" id="PS50132">
    <property type="entry name" value="RGS"/>
    <property type="match status" value="1"/>
</dbReference>
<evidence type="ECO:0008006" key="9">
    <source>
        <dbReference type="Google" id="ProtNLM"/>
    </source>
</evidence>
<feature type="region of interest" description="Disordered" evidence="2">
    <location>
        <begin position="730"/>
        <end position="752"/>
    </location>
</feature>
<feature type="domain" description="PX" evidence="5">
    <location>
        <begin position="566"/>
        <end position="691"/>
    </location>
</feature>
<evidence type="ECO:0000313" key="8">
    <source>
        <dbReference type="Proteomes" id="UP000005408"/>
    </source>
</evidence>
<evidence type="ECO:0000259" key="5">
    <source>
        <dbReference type="PROSITE" id="PS50195"/>
    </source>
</evidence>
<dbReference type="InterPro" id="IPR037436">
    <property type="entry name" value="SNX14_PX"/>
</dbReference>
<dbReference type="Pfam" id="PF02194">
    <property type="entry name" value="PXA"/>
    <property type="match status" value="1"/>
</dbReference>
<dbReference type="GO" id="GO:0005770">
    <property type="term" value="C:late endosome"/>
    <property type="evidence" value="ECO:0007669"/>
    <property type="project" value="TreeGrafter"/>
</dbReference>
<protein>
    <recommendedName>
        <fullName evidence="9">Sorting nexin-14</fullName>
    </recommendedName>
</protein>
<organism evidence="7 8">
    <name type="scientific">Magallana gigas</name>
    <name type="common">Pacific oyster</name>
    <name type="synonym">Crassostrea gigas</name>
    <dbReference type="NCBI Taxonomy" id="29159"/>
    <lineage>
        <taxon>Eukaryota</taxon>
        <taxon>Metazoa</taxon>
        <taxon>Spiralia</taxon>
        <taxon>Lophotrochozoa</taxon>
        <taxon>Mollusca</taxon>
        <taxon>Bivalvia</taxon>
        <taxon>Autobranchia</taxon>
        <taxon>Pteriomorphia</taxon>
        <taxon>Ostreida</taxon>
        <taxon>Ostreoidea</taxon>
        <taxon>Ostreidae</taxon>
        <taxon>Magallana</taxon>
    </lineage>
</organism>
<sequence>MGRDRNTCSRAKKHSKFCTSTVILLLFTFIFYRYFSLILIIWSFIFGLAVTYSCISSDTLLPSLLFLYHGKKKKDDEDDELTLMKTVCTVCGQRRCPRHRPELNILAFQPWTYLKVRRRVDESVEEFANIVLKEFLYTWYRDLSTDEGFPDELKTSIRFLASVLLRRLKKVDISKMVSEKLIKAALQHLHVYLEARKHSPPGGDLQQATLERLGPNMHVAMLSRKCELEYLRRLVESLFPYILPPQAVKSKCTCALIREILAGSVLLPALDAVANPDMVNNLILIFLDKTPPPAATDPPSPYVPFLENFAKPLTQNKSCLRVELKDILCRDNPKHLYPFMQFLKNEGAINVLQFSLACEDFNTRILSPELSQGDLVELHNMAKDLYKSYCAKDAVDRIKFDEDIVSELAEVVEGPPHQVVKLRTSTPLFKAYDHTYDLLENTFLPLFHQSNDYYTMLCGSRETSYVPKALASSLAPPRPVLCNFRPVERKGFGLSNIGTKIKGVFKSGEGRQNQLMDPGMTDFEDADKITISSCNSLDDEILESVISDGELPDFTQITIPDLSTWRVSIPRIGARPDPDNFKKQFFVFIIDIRRVDISEDKIGANAGRANWIVARRYQEFYVLENKLAEFHEGLLQDCRLPPKKLIGTNNQEFTESKRELFETYLQKLLTKPYLTGSQLLYNFLTTENEFTTGFLSDIKLGKMFKSGAMKLVKERGQHLDMYLNSFVQSTVAPPPKPSKPERRGSDTSLKSTSSEKLCASLYENNANYSNDSICSNLSRSSDGMEWYPMATTDMETFRGQDVEGAFDIIVYIARYVYGVPDWFHHLLMTGRILFKSSLEHYLQLFIEQKLEQVTQEHRVVALVHLLRDVLFFDKDPPRTDEQKSERFKTCLQGCLDYLPGAFVSVVGRKNHEEGTKLVLEVLQQPKLNKQLSYVFLDILLQELFPELRG</sequence>
<keyword evidence="8" id="KW-1185">Reference proteome</keyword>
<dbReference type="PROSITE" id="PS50195">
    <property type="entry name" value="PX"/>
    <property type="match status" value="1"/>
</dbReference>
<dbReference type="Pfam" id="PF08628">
    <property type="entry name" value="Nexin_C"/>
    <property type="match status" value="1"/>
</dbReference>
<feature type="transmembrane region" description="Helical" evidence="3">
    <location>
        <begin position="21"/>
        <end position="50"/>
    </location>
</feature>
<proteinExistence type="inferred from homology"/>
<name>A0A8W8N9S2_MAGGI</name>
<dbReference type="PROSITE" id="PS51207">
    <property type="entry name" value="PXA"/>
    <property type="match status" value="1"/>
</dbReference>
<dbReference type="InterPro" id="IPR036305">
    <property type="entry name" value="RGS_sf"/>
</dbReference>
<dbReference type="SUPFAM" id="SSF64268">
    <property type="entry name" value="PX domain"/>
    <property type="match status" value="1"/>
</dbReference>
<reference evidence="7" key="1">
    <citation type="submission" date="2022-08" db="UniProtKB">
        <authorList>
            <consortium name="EnsemblMetazoa"/>
        </authorList>
    </citation>
    <scope>IDENTIFICATION</scope>
    <source>
        <strain evidence="7">05x7-T-G4-1.051#20</strain>
    </source>
</reference>
<evidence type="ECO:0000259" key="4">
    <source>
        <dbReference type="PROSITE" id="PS50132"/>
    </source>
</evidence>
<dbReference type="InterPro" id="IPR044926">
    <property type="entry name" value="RGS_subdomain_2"/>
</dbReference>
<dbReference type="PANTHER" id="PTHR22775">
    <property type="entry name" value="SORTING NEXIN"/>
    <property type="match status" value="1"/>
</dbReference>
<dbReference type="Gene3D" id="3.30.1520.10">
    <property type="entry name" value="Phox-like domain"/>
    <property type="match status" value="1"/>
</dbReference>
<dbReference type="SMART" id="SM00313">
    <property type="entry name" value="PXA"/>
    <property type="match status" value="1"/>
</dbReference>
<evidence type="ECO:0000313" key="7">
    <source>
        <dbReference type="EnsemblMetazoa" id="G5934.1:cds"/>
    </source>
</evidence>
<dbReference type="CDD" id="cd06877">
    <property type="entry name" value="PX_SNX14"/>
    <property type="match status" value="1"/>
</dbReference>
<feature type="domain" description="RGS" evidence="4">
    <location>
        <begin position="339"/>
        <end position="457"/>
    </location>
</feature>
<dbReference type="InterPro" id="IPR013937">
    <property type="entry name" value="Sorting_nexin_C"/>
</dbReference>
<keyword evidence="3" id="KW-1133">Transmembrane helix</keyword>
<dbReference type="Pfam" id="PF00615">
    <property type="entry name" value="RGS"/>
    <property type="match status" value="1"/>
</dbReference>
<dbReference type="Pfam" id="PF00787">
    <property type="entry name" value="PX"/>
    <property type="match status" value="1"/>
</dbReference>
<feature type="domain" description="PXA" evidence="6">
    <location>
        <begin position="117"/>
        <end position="291"/>
    </location>
</feature>
<dbReference type="EnsemblMetazoa" id="G5934.1">
    <property type="protein sequence ID" value="G5934.1:cds"/>
    <property type="gene ID" value="G5934"/>
</dbReference>
<keyword evidence="3" id="KW-0472">Membrane</keyword>
<dbReference type="InterPro" id="IPR003114">
    <property type="entry name" value="Phox_assoc"/>
</dbReference>
<dbReference type="AlphaFoldDB" id="A0A8W8N9S2"/>
<dbReference type="InterPro" id="IPR016137">
    <property type="entry name" value="RGS"/>
</dbReference>
<evidence type="ECO:0000259" key="6">
    <source>
        <dbReference type="PROSITE" id="PS51207"/>
    </source>
</evidence>
<accession>A0A8W8N9S2</accession>
<dbReference type="PANTHER" id="PTHR22775:SF44">
    <property type="entry name" value="SORTING NEXIN-14"/>
    <property type="match status" value="1"/>
</dbReference>
<dbReference type="Proteomes" id="UP000005408">
    <property type="component" value="Unassembled WGS sequence"/>
</dbReference>
<dbReference type="SMART" id="SM00312">
    <property type="entry name" value="PX"/>
    <property type="match status" value="1"/>
</dbReference>
<dbReference type="InterPro" id="IPR036871">
    <property type="entry name" value="PX_dom_sf"/>
</dbReference>
<evidence type="ECO:0000256" key="3">
    <source>
        <dbReference type="SAM" id="Phobius"/>
    </source>
</evidence>
<comment type="similarity">
    <text evidence="1">Belongs to the sorting nexin family.</text>
</comment>
<dbReference type="GO" id="GO:0035091">
    <property type="term" value="F:phosphatidylinositol binding"/>
    <property type="evidence" value="ECO:0007669"/>
    <property type="project" value="InterPro"/>
</dbReference>